<reference evidence="6 7" key="1">
    <citation type="submission" date="2020-02" db="EMBL/GenBank/DDBJ databases">
        <title>Albibacoteraceae fam. nov., the first described family within the subdivision 4 Verrucomicrobia.</title>
        <authorList>
            <person name="Xi F."/>
        </authorList>
    </citation>
    <scope>NUCLEOTIDE SEQUENCE [LARGE SCALE GENOMIC DNA]</scope>
    <source>
        <strain evidence="6 7">CK1056</strain>
    </source>
</reference>
<name>A0A6B2M0T0_9BACT</name>
<dbReference type="AlphaFoldDB" id="A0A6B2M0T0"/>
<accession>A0A6B2M0T0</accession>
<proteinExistence type="inferred from homology"/>
<evidence type="ECO:0000256" key="3">
    <source>
        <dbReference type="PROSITE-ProRule" id="PRU00182"/>
    </source>
</evidence>
<protein>
    <recommendedName>
        <fullName evidence="4">Pseudouridine synthase</fullName>
        <ecNumber evidence="4">5.4.99.-</ecNumber>
    </recommendedName>
</protein>
<dbReference type="GO" id="GO:0003723">
    <property type="term" value="F:RNA binding"/>
    <property type="evidence" value="ECO:0007669"/>
    <property type="project" value="UniProtKB-KW"/>
</dbReference>
<dbReference type="InterPro" id="IPR002942">
    <property type="entry name" value="S4_RNA-bd"/>
</dbReference>
<dbReference type="EC" id="5.4.99.-" evidence="4"/>
<evidence type="ECO:0000256" key="1">
    <source>
        <dbReference type="ARBA" id="ARBA00008348"/>
    </source>
</evidence>
<dbReference type="NCBIfam" id="TIGR00093">
    <property type="entry name" value="pseudouridine synthase"/>
    <property type="match status" value="1"/>
</dbReference>
<dbReference type="PANTHER" id="PTHR47683">
    <property type="entry name" value="PSEUDOURIDINE SYNTHASE FAMILY PROTEIN-RELATED"/>
    <property type="match status" value="1"/>
</dbReference>
<dbReference type="Proteomes" id="UP000478417">
    <property type="component" value="Unassembled WGS sequence"/>
</dbReference>
<organism evidence="6 7">
    <name type="scientific">Oceanipulchritudo coccoides</name>
    <dbReference type="NCBI Taxonomy" id="2706888"/>
    <lineage>
        <taxon>Bacteria</taxon>
        <taxon>Pseudomonadati</taxon>
        <taxon>Verrucomicrobiota</taxon>
        <taxon>Opitutia</taxon>
        <taxon>Puniceicoccales</taxon>
        <taxon>Oceanipulchritudinaceae</taxon>
        <taxon>Oceanipulchritudo</taxon>
    </lineage>
</organism>
<dbReference type="SMART" id="SM00363">
    <property type="entry name" value="S4"/>
    <property type="match status" value="1"/>
</dbReference>
<dbReference type="GO" id="GO:0120159">
    <property type="term" value="F:rRNA pseudouridine synthase activity"/>
    <property type="evidence" value="ECO:0007669"/>
    <property type="project" value="UniProtKB-ARBA"/>
</dbReference>
<dbReference type="PANTHER" id="PTHR47683:SF2">
    <property type="entry name" value="RNA-BINDING S4 DOMAIN-CONTAINING PROTEIN"/>
    <property type="match status" value="1"/>
</dbReference>
<dbReference type="Pfam" id="PF01479">
    <property type="entry name" value="S4"/>
    <property type="match status" value="1"/>
</dbReference>
<dbReference type="GO" id="GO:0000455">
    <property type="term" value="P:enzyme-directed rRNA pseudouridine synthesis"/>
    <property type="evidence" value="ECO:0007669"/>
    <property type="project" value="UniProtKB-ARBA"/>
</dbReference>
<dbReference type="SUPFAM" id="SSF55120">
    <property type="entry name" value="Pseudouridine synthase"/>
    <property type="match status" value="1"/>
</dbReference>
<dbReference type="PROSITE" id="PS50889">
    <property type="entry name" value="S4"/>
    <property type="match status" value="1"/>
</dbReference>
<dbReference type="Gene3D" id="3.30.70.1560">
    <property type="entry name" value="Alpha-L RNA-binding motif"/>
    <property type="match status" value="1"/>
</dbReference>
<evidence type="ECO:0000256" key="2">
    <source>
        <dbReference type="ARBA" id="ARBA00023235"/>
    </source>
</evidence>
<dbReference type="InterPro" id="IPR000748">
    <property type="entry name" value="PsdUridine_synth_RsuA/RluB/E/F"/>
</dbReference>
<evidence type="ECO:0000313" key="6">
    <source>
        <dbReference type="EMBL" id="NDV62002.1"/>
    </source>
</evidence>
<dbReference type="InterPro" id="IPR006145">
    <property type="entry name" value="PsdUridine_synth_RsuA/RluA"/>
</dbReference>
<dbReference type="InterPro" id="IPR036986">
    <property type="entry name" value="S4_RNA-bd_sf"/>
</dbReference>
<sequence>MRTEKPVRVQKVIADRGLASRRQAEEWIEEGRVTVNDQIITLGDKCLPSQDQVAVDGNPIPRREPQKLVLAMNKPKGVTCTNSDPHAKRTVFDLLPKELQTERLFCVGRLDLESEGLLLLTNDGQLKQELTHPSFNVVKLYSVEIDKPLQPSDVPKLIRGIKWEGEPLAIDKVFPSGLGGKENWKKLEVTLHHGKKREIRRLFYAFGYDVKKLRRFQIGQYAVKGIPRGGFRILGKRDIKLLFASPGGAKPT</sequence>
<gene>
    <name evidence="6" type="ORF">G0Q06_06025</name>
</gene>
<dbReference type="CDD" id="cd02870">
    <property type="entry name" value="PseudoU_synth_RsuA_like"/>
    <property type="match status" value="1"/>
</dbReference>
<dbReference type="PROSITE" id="PS01149">
    <property type="entry name" value="PSI_RSU"/>
    <property type="match status" value="1"/>
</dbReference>
<dbReference type="Gene3D" id="3.10.290.10">
    <property type="entry name" value="RNA-binding S4 domain"/>
    <property type="match status" value="1"/>
</dbReference>
<dbReference type="InterPro" id="IPR020103">
    <property type="entry name" value="PsdUridine_synth_cat_dom_sf"/>
</dbReference>
<dbReference type="Pfam" id="PF00849">
    <property type="entry name" value="PseudoU_synth_2"/>
    <property type="match status" value="1"/>
</dbReference>
<dbReference type="InterPro" id="IPR018496">
    <property type="entry name" value="PsdUridine_synth_RsuA/RluB_CS"/>
</dbReference>
<comment type="caution">
    <text evidence="6">The sequence shown here is derived from an EMBL/GenBank/DDBJ whole genome shotgun (WGS) entry which is preliminary data.</text>
</comment>
<keyword evidence="2 4" id="KW-0413">Isomerase</keyword>
<dbReference type="RefSeq" id="WP_163963511.1">
    <property type="nucleotide sequence ID" value="NZ_JAAGNX010000002.1"/>
</dbReference>
<dbReference type="InterPro" id="IPR050343">
    <property type="entry name" value="RsuA_PseudoU_synthase"/>
</dbReference>
<feature type="domain" description="RNA-binding S4" evidence="5">
    <location>
        <begin position="7"/>
        <end position="66"/>
    </location>
</feature>
<evidence type="ECO:0000256" key="4">
    <source>
        <dbReference type="RuleBase" id="RU003887"/>
    </source>
</evidence>
<keyword evidence="3" id="KW-0694">RNA-binding</keyword>
<dbReference type="SUPFAM" id="SSF55174">
    <property type="entry name" value="Alpha-L RNA-binding motif"/>
    <property type="match status" value="1"/>
</dbReference>
<dbReference type="InterPro" id="IPR042092">
    <property type="entry name" value="PsdUridine_s_RsuA/RluB/E/F_cat"/>
</dbReference>
<evidence type="ECO:0000313" key="7">
    <source>
        <dbReference type="Proteomes" id="UP000478417"/>
    </source>
</evidence>
<comment type="similarity">
    <text evidence="1 4">Belongs to the pseudouridine synthase RsuA family.</text>
</comment>
<dbReference type="EMBL" id="JAAGNX010000002">
    <property type="protein sequence ID" value="NDV62002.1"/>
    <property type="molecule type" value="Genomic_DNA"/>
</dbReference>
<keyword evidence="7" id="KW-1185">Reference proteome</keyword>
<evidence type="ECO:0000259" key="5">
    <source>
        <dbReference type="SMART" id="SM00363"/>
    </source>
</evidence>
<dbReference type="InterPro" id="IPR020094">
    <property type="entry name" value="TruA/RsuA/RluB/E/F_N"/>
</dbReference>
<dbReference type="CDD" id="cd00165">
    <property type="entry name" value="S4"/>
    <property type="match status" value="1"/>
</dbReference>
<dbReference type="Gene3D" id="3.30.70.580">
    <property type="entry name" value="Pseudouridine synthase I, catalytic domain, N-terminal subdomain"/>
    <property type="match status" value="1"/>
</dbReference>
<dbReference type="FunFam" id="3.10.290.10:FF:000003">
    <property type="entry name" value="Pseudouridine synthase"/>
    <property type="match status" value="1"/>
</dbReference>